<dbReference type="Proteomes" id="UP001627154">
    <property type="component" value="Unassembled WGS sequence"/>
</dbReference>
<keyword evidence="2" id="KW-1185">Reference proteome</keyword>
<comment type="caution">
    <text evidence="1">The sequence shown here is derived from an EMBL/GenBank/DDBJ whole genome shotgun (WGS) entry which is preliminary data.</text>
</comment>
<protein>
    <submittedName>
        <fullName evidence="1">Uncharacterized protein</fullName>
    </submittedName>
</protein>
<name>A0ABD2VWX1_9HYME</name>
<sequence>MGMGEYYVSASAALLRRDDDPRAHCRVRTLTSTACGLSQRPTARSARGTSAAAAATAHIGAHTCRYAAHVQHFSSSSAHRCPTAEHACIDSSLDPSPIRVANDVYAYSEFPTLRTRAVCVVGDFFYAWIDRKNSI</sequence>
<proteinExistence type="predicted"/>
<dbReference type="EMBL" id="JBJJXI010000163">
    <property type="protein sequence ID" value="KAL3385093.1"/>
    <property type="molecule type" value="Genomic_DNA"/>
</dbReference>
<evidence type="ECO:0000313" key="2">
    <source>
        <dbReference type="Proteomes" id="UP001627154"/>
    </source>
</evidence>
<reference evidence="1 2" key="1">
    <citation type="journal article" date="2024" name="bioRxiv">
        <title>A reference genome for Trichogramma kaykai: A tiny desert-dwelling parasitoid wasp with competing sex-ratio distorters.</title>
        <authorList>
            <person name="Culotta J."/>
            <person name="Lindsey A.R."/>
        </authorList>
    </citation>
    <scope>NUCLEOTIDE SEQUENCE [LARGE SCALE GENOMIC DNA]</scope>
    <source>
        <strain evidence="1 2">KSX58</strain>
    </source>
</reference>
<organism evidence="1 2">
    <name type="scientific">Trichogramma kaykai</name>
    <dbReference type="NCBI Taxonomy" id="54128"/>
    <lineage>
        <taxon>Eukaryota</taxon>
        <taxon>Metazoa</taxon>
        <taxon>Ecdysozoa</taxon>
        <taxon>Arthropoda</taxon>
        <taxon>Hexapoda</taxon>
        <taxon>Insecta</taxon>
        <taxon>Pterygota</taxon>
        <taxon>Neoptera</taxon>
        <taxon>Endopterygota</taxon>
        <taxon>Hymenoptera</taxon>
        <taxon>Apocrita</taxon>
        <taxon>Proctotrupomorpha</taxon>
        <taxon>Chalcidoidea</taxon>
        <taxon>Trichogrammatidae</taxon>
        <taxon>Trichogramma</taxon>
    </lineage>
</organism>
<dbReference type="AlphaFoldDB" id="A0ABD2VWX1"/>
<gene>
    <name evidence="1" type="ORF">TKK_019251</name>
</gene>
<evidence type="ECO:0000313" key="1">
    <source>
        <dbReference type="EMBL" id="KAL3385093.1"/>
    </source>
</evidence>
<accession>A0ABD2VWX1</accession>